<dbReference type="GO" id="GO:0005096">
    <property type="term" value="F:GTPase activator activity"/>
    <property type="evidence" value="ECO:0007669"/>
    <property type="project" value="UniProtKB-KW"/>
</dbReference>
<dbReference type="InterPro" id="IPR038508">
    <property type="entry name" value="ArfGAP_dom_sf"/>
</dbReference>
<dbReference type="PROSITE" id="PS50115">
    <property type="entry name" value="ARFGAP"/>
    <property type="match status" value="1"/>
</dbReference>
<name>A0AAD9QMP6_ACRCE</name>
<dbReference type="GO" id="GO:0000139">
    <property type="term" value="C:Golgi membrane"/>
    <property type="evidence" value="ECO:0007669"/>
    <property type="project" value="GOC"/>
</dbReference>
<dbReference type="SMART" id="SM00105">
    <property type="entry name" value="ArfGap"/>
    <property type="match status" value="1"/>
</dbReference>
<feature type="region of interest" description="Disordered" evidence="6">
    <location>
        <begin position="166"/>
        <end position="188"/>
    </location>
</feature>
<organism evidence="8 9">
    <name type="scientific">Acropora cervicornis</name>
    <name type="common">Staghorn coral</name>
    <dbReference type="NCBI Taxonomy" id="6130"/>
    <lineage>
        <taxon>Eukaryota</taxon>
        <taxon>Metazoa</taxon>
        <taxon>Cnidaria</taxon>
        <taxon>Anthozoa</taxon>
        <taxon>Hexacorallia</taxon>
        <taxon>Scleractinia</taxon>
        <taxon>Astrocoeniina</taxon>
        <taxon>Acroporidae</taxon>
        <taxon>Acropora</taxon>
    </lineage>
</organism>
<dbReference type="PANTHER" id="PTHR45686">
    <property type="entry name" value="ADP-RIBOSYLATION FACTOR GTPASE ACTIVATING PROTEIN 3, ISOFORM H-RELATED"/>
    <property type="match status" value="1"/>
</dbReference>
<proteinExistence type="predicted"/>
<gene>
    <name evidence="8" type="ORF">P5673_012784</name>
</gene>
<dbReference type="PRINTS" id="PR00405">
    <property type="entry name" value="REVINTRACTNG"/>
</dbReference>
<protein>
    <submittedName>
        <fullName evidence="8">ADP-ribosylation factor GTPase-activating protein 3</fullName>
    </submittedName>
</protein>
<dbReference type="GO" id="GO:0008270">
    <property type="term" value="F:zinc ion binding"/>
    <property type="evidence" value="ECO:0007669"/>
    <property type="project" value="UniProtKB-KW"/>
</dbReference>
<dbReference type="SUPFAM" id="SSF57863">
    <property type="entry name" value="ArfGap/RecO-like zinc finger"/>
    <property type="match status" value="1"/>
</dbReference>
<accession>A0AAD9QMP6</accession>
<dbReference type="InterPro" id="IPR001164">
    <property type="entry name" value="ArfGAP_dom"/>
</dbReference>
<feature type="domain" description="Arf-GAP" evidence="7">
    <location>
        <begin position="12"/>
        <end position="128"/>
    </location>
</feature>
<dbReference type="Proteomes" id="UP001249851">
    <property type="component" value="Unassembled WGS sequence"/>
</dbReference>
<feature type="compositionally biased region" description="Basic and acidic residues" evidence="6">
    <location>
        <begin position="177"/>
        <end position="188"/>
    </location>
</feature>
<dbReference type="PANTHER" id="PTHR45686:SF4">
    <property type="entry name" value="ADP-RIBOSYLATION FACTOR GTPASE ACTIVATING PROTEIN 3, ISOFORM H"/>
    <property type="match status" value="1"/>
</dbReference>
<evidence type="ECO:0000313" key="9">
    <source>
        <dbReference type="Proteomes" id="UP001249851"/>
    </source>
</evidence>
<sequence length="345" mass="38123">MADNVVDQKDIAAIFKRLRALPENKTCFDCGHSNPTWASVTYGVFLCIDCSAVHRSLGVHLTFIRSTQLDTNWTWLQLRAMQVGGNAKANAFFRQHNLSTEDSGAKYRSRVAEMYREKLATLAARALQQYGLQVHLDGHGPHSPNSPDGKEHDFFKDVENQSFSQTVSIPTNGKNNHGNDDKDLSKTMEETRVPTIGTRKPVAAKKKGLGAKKGGLGATKVSTNFSELESRAQQMDKDKEKVAFMNAREAEAELISPNLAYEPISFKREEEKLRHTDPKKAAQLERLGMGAVTSKRGPGTAPSGRGHSASASMETVEQVKPTKTQPSFADKLRASSHSNMDFFDR</sequence>
<evidence type="ECO:0000313" key="8">
    <source>
        <dbReference type="EMBL" id="KAK2563781.1"/>
    </source>
</evidence>
<reference evidence="8" key="2">
    <citation type="journal article" date="2023" name="Science">
        <title>Genomic signatures of disease resistance in endangered staghorn corals.</title>
        <authorList>
            <person name="Vollmer S.V."/>
            <person name="Selwyn J.D."/>
            <person name="Despard B.A."/>
            <person name="Roesel C.L."/>
        </authorList>
    </citation>
    <scope>NUCLEOTIDE SEQUENCE</scope>
    <source>
        <strain evidence="8">K2</strain>
    </source>
</reference>
<keyword evidence="2" id="KW-0479">Metal-binding</keyword>
<dbReference type="InterPro" id="IPR037278">
    <property type="entry name" value="ARFGAP/RecO"/>
</dbReference>
<dbReference type="FunFam" id="1.10.220.150:FF:000004">
    <property type="entry name" value="Putative ADP-ribosylation factor GTPase-activating protein 2"/>
    <property type="match status" value="1"/>
</dbReference>
<reference evidence="8" key="1">
    <citation type="journal article" date="2023" name="G3 (Bethesda)">
        <title>Whole genome assembly and annotation of the endangered Caribbean coral Acropora cervicornis.</title>
        <authorList>
            <person name="Selwyn J.D."/>
            <person name="Vollmer S.V."/>
        </authorList>
    </citation>
    <scope>NUCLEOTIDE SEQUENCE</scope>
    <source>
        <strain evidence="8">K2</strain>
    </source>
</reference>
<evidence type="ECO:0000256" key="2">
    <source>
        <dbReference type="ARBA" id="ARBA00022723"/>
    </source>
</evidence>
<evidence type="ECO:0000256" key="6">
    <source>
        <dbReference type="SAM" id="MobiDB-lite"/>
    </source>
</evidence>
<dbReference type="AlphaFoldDB" id="A0AAD9QMP6"/>
<dbReference type="Pfam" id="PF01412">
    <property type="entry name" value="ArfGap"/>
    <property type="match status" value="1"/>
</dbReference>
<keyword evidence="4" id="KW-0862">Zinc</keyword>
<evidence type="ECO:0000256" key="4">
    <source>
        <dbReference type="ARBA" id="ARBA00022833"/>
    </source>
</evidence>
<evidence type="ECO:0000259" key="7">
    <source>
        <dbReference type="PROSITE" id="PS50115"/>
    </source>
</evidence>
<evidence type="ECO:0000256" key="1">
    <source>
        <dbReference type="ARBA" id="ARBA00022468"/>
    </source>
</evidence>
<feature type="compositionally biased region" description="Polar residues" evidence="6">
    <location>
        <begin position="309"/>
        <end position="327"/>
    </location>
</feature>
<evidence type="ECO:0000256" key="3">
    <source>
        <dbReference type="ARBA" id="ARBA00022771"/>
    </source>
</evidence>
<evidence type="ECO:0000256" key="5">
    <source>
        <dbReference type="PROSITE-ProRule" id="PRU00288"/>
    </source>
</evidence>
<dbReference type="CDD" id="cd08831">
    <property type="entry name" value="ArfGap_ArfGap2_3_like"/>
    <property type="match status" value="1"/>
</dbReference>
<keyword evidence="1" id="KW-0343">GTPase activation</keyword>
<keyword evidence="3 5" id="KW-0863">Zinc-finger</keyword>
<comment type="caution">
    <text evidence="8">The sequence shown here is derived from an EMBL/GenBank/DDBJ whole genome shotgun (WGS) entry which is preliminary data.</text>
</comment>
<dbReference type="Gene3D" id="1.10.220.150">
    <property type="entry name" value="Arf GTPase activating protein"/>
    <property type="match status" value="1"/>
</dbReference>
<dbReference type="EMBL" id="JARQWQ010000024">
    <property type="protein sequence ID" value="KAK2563781.1"/>
    <property type="molecule type" value="Genomic_DNA"/>
</dbReference>
<feature type="region of interest" description="Disordered" evidence="6">
    <location>
        <begin position="285"/>
        <end position="345"/>
    </location>
</feature>
<keyword evidence="9" id="KW-1185">Reference proteome</keyword>
<dbReference type="GO" id="GO:0048205">
    <property type="term" value="P:COPI coating of Golgi vesicle"/>
    <property type="evidence" value="ECO:0007669"/>
    <property type="project" value="TreeGrafter"/>
</dbReference>